<feature type="region of interest" description="Disordered" evidence="1">
    <location>
        <begin position="972"/>
        <end position="996"/>
    </location>
</feature>
<feature type="transmembrane region" description="Helical" evidence="2">
    <location>
        <begin position="660"/>
        <end position="683"/>
    </location>
</feature>
<dbReference type="AlphaFoldDB" id="A0A9P5C5P6"/>
<feature type="region of interest" description="Disordered" evidence="1">
    <location>
        <begin position="159"/>
        <end position="201"/>
    </location>
</feature>
<feature type="region of interest" description="Disordered" evidence="1">
    <location>
        <begin position="704"/>
        <end position="773"/>
    </location>
</feature>
<accession>A0A9P5C5P6</accession>
<feature type="compositionally biased region" description="Polar residues" evidence="1">
    <location>
        <begin position="87"/>
        <end position="101"/>
    </location>
</feature>
<feature type="compositionally biased region" description="Polar residues" evidence="1">
    <location>
        <begin position="984"/>
        <end position="996"/>
    </location>
</feature>
<dbReference type="EMBL" id="SWKV01000006">
    <property type="protein sequence ID" value="KAF3045538.1"/>
    <property type="molecule type" value="Genomic_DNA"/>
</dbReference>
<name>A0A9P5C5P6_9PLEO</name>
<feature type="region of interest" description="Disordered" evidence="1">
    <location>
        <begin position="416"/>
        <end position="493"/>
    </location>
</feature>
<evidence type="ECO:0000313" key="4">
    <source>
        <dbReference type="Proteomes" id="UP000758155"/>
    </source>
</evidence>
<keyword evidence="2" id="KW-0812">Transmembrane</keyword>
<feature type="region of interest" description="Disordered" evidence="1">
    <location>
        <begin position="1"/>
        <end position="26"/>
    </location>
</feature>
<evidence type="ECO:0000256" key="2">
    <source>
        <dbReference type="SAM" id="Phobius"/>
    </source>
</evidence>
<dbReference type="Proteomes" id="UP000758155">
    <property type="component" value="Unassembled WGS sequence"/>
</dbReference>
<evidence type="ECO:0000313" key="3">
    <source>
        <dbReference type="EMBL" id="KAF3045538.1"/>
    </source>
</evidence>
<reference evidence="3" key="1">
    <citation type="submission" date="2019-04" db="EMBL/GenBank/DDBJ databases">
        <title>Sequencing of skin fungus with MAO and IRED activity.</title>
        <authorList>
            <person name="Marsaioli A.J."/>
            <person name="Bonatto J.M.C."/>
            <person name="Reis Junior O."/>
        </authorList>
    </citation>
    <scope>NUCLEOTIDE SEQUENCE</scope>
    <source>
        <strain evidence="3">28M1</strain>
    </source>
</reference>
<feature type="compositionally biased region" description="Polar residues" evidence="1">
    <location>
        <begin position="7"/>
        <end position="19"/>
    </location>
</feature>
<keyword evidence="4" id="KW-1185">Reference proteome</keyword>
<feature type="transmembrane region" description="Helical" evidence="2">
    <location>
        <begin position="634"/>
        <end position="654"/>
    </location>
</feature>
<keyword evidence="2" id="KW-0472">Membrane</keyword>
<gene>
    <name evidence="3" type="ORF">E8E12_009436</name>
</gene>
<sequence length="1061" mass="118214">MNRPEDNSTSNHDSGSMARSSLAAAKSERSCACTTGAYCDAHDPEHSYDVIESCGSEGVVNHSGSDGDEEKDSPPGQRMHENIRDINGQSRRNENSTSSQYVLHERRKELLHVTEDDYNSASWQDWNAIDSELNNVLEADRQSDVFSNEDGAQAHLAQLNEGLPPEDDESLVSDDRTLADDTSDSAYNEMDERTGEESLPSRARPLSTLMWLLEQMDEQPLGWQQPPVLEDDADNLYNEASSPYVSRIATSERPIVQGPPSPGPGIGALFVPEEIEGVDLFYHFDVRPLRLSAEFEHTRGLAKDHLLVPSDEEFLRNSQHRAERTASTYSFEESEKDDLMLQEKPGAKNDALGAYVEAQDESIRQVRRIEKIKQDPLVDSSSPGLLQTTDFPVRAEWQEHSQDAISGYLTHQSRHIPSIGGMKSQNRGPVDQGMRLRESGSPIRTSLSDIRDEKTRNEELHKNLDSSRRFRDKQLLDDTSISPASRKPPMQSESELLEYDKIAEGNHSDPFTSHRMTSTATGPKDRVLDARTVMPPKHNTGAQMDTTLKEAADTAMLTEMTVYVAFPVLFTTAIFSMDVVQLDHPWAAFGVVLLLATAMNLIAAKLVTRWSLYDGSRSCMASARRKGTDSHVKLTICVTLALLGTTAIFGMNMTPSDQSWNIVILTCIGVFLGTLIYLSEVFAAERKETSRYRHAINERPVISVPTTATRNKRGLKPSKAADNLRVAGSEASGRDETGSVPSKGRGTWLDSNRHSSIKSQQVKSSDCEEGSIPNQQPAQISQFVSKTGITQVVPVLKPLRLTAAHERAHAKGVKDPSNLGRTRLAVGQQVQRNDDQSWFLHDPLIILDAQNNVPSSTGGEEIVTSNDFVSLFLSNAWKPNFRSMWKHVQADLLSFMTLIDCLEPPLEDGLVRLRWQCRCGESSWGDVIEYREGGLNKVIKRMEDATGARITVTTHSNIPKNREWRFQLPRWARNSSSRSKRDQNGQSKLPQHNQAVPKTISAASTAVCKPASAGSSLRLLACMHRTQERVLLLQEPVDEVSNDLSLFHYMKKQLEQHRGRD</sequence>
<organism evidence="3 4">
    <name type="scientific">Didymella heteroderae</name>
    <dbReference type="NCBI Taxonomy" id="1769908"/>
    <lineage>
        <taxon>Eukaryota</taxon>
        <taxon>Fungi</taxon>
        <taxon>Dikarya</taxon>
        <taxon>Ascomycota</taxon>
        <taxon>Pezizomycotina</taxon>
        <taxon>Dothideomycetes</taxon>
        <taxon>Pleosporomycetidae</taxon>
        <taxon>Pleosporales</taxon>
        <taxon>Pleosporineae</taxon>
        <taxon>Didymellaceae</taxon>
        <taxon>Didymella</taxon>
    </lineage>
</organism>
<dbReference type="OrthoDB" id="5428055at2759"/>
<evidence type="ECO:0000256" key="1">
    <source>
        <dbReference type="SAM" id="MobiDB-lite"/>
    </source>
</evidence>
<protein>
    <submittedName>
        <fullName evidence="3">Uncharacterized protein</fullName>
    </submittedName>
</protein>
<feature type="region of interest" description="Disordered" evidence="1">
    <location>
        <begin position="52"/>
        <end position="101"/>
    </location>
</feature>
<feature type="compositionally biased region" description="Basic and acidic residues" evidence="1">
    <location>
        <begin position="449"/>
        <end position="476"/>
    </location>
</feature>
<keyword evidence="2" id="KW-1133">Transmembrane helix</keyword>
<comment type="caution">
    <text evidence="3">The sequence shown here is derived from an EMBL/GenBank/DDBJ whole genome shotgun (WGS) entry which is preliminary data.</text>
</comment>
<feature type="transmembrane region" description="Helical" evidence="2">
    <location>
        <begin position="586"/>
        <end position="607"/>
    </location>
</feature>
<proteinExistence type="predicted"/>